<keyword evidence="1" id="KW-0732">Signal</keyword>
<evidence type="ECO:0000313" key="3">
    <source>
        <dbReference type="EMBL" id="ARJ05750.1"/>
    </source>
</evidence>
<dbReference type="GO" id="GO:0016787">
    <property type="term" value="F:hydrolase activity"/>
    <property type="evidence" value="ECO:0007669"/>
    <property type="project" value="InterPro"/>
</dbReference>
<gene>
    <name evidence="3" type="ORF">B5808_11340</name>
</gene>
<dbReference type="Gene3D" id="3.40.50.1820">
    <property type="entry name" value="alpha/beta hydrolase"/>
    <property type="match status" value="1"/>
</dbReference>
<evidence type="ECO:0000256" key="1">
    <source>
        <dbReference type="ARBA" id="ARBA00022729"/>
    </source>
</evidence>
<dbReference type="Pfam" id="PF02230">
    <property type="entry name" value="Abhydrolase_2"/>
    <property type="match status" value="1"/>
</dbReference>
<dbReference type="InterPro" id="IPR003140">
    <property type="entry name" value="PLipase/COase/thioEstase"/>
</dbReference>
<proteinExistence type="predicted"/>
<feature type="domain" description="Phospholipase/carboxylesterase/thioesterase" evidence="2">
    <location>
        <begin position="122"/>
        <end position="199"/>
    </location>
</feature>
<dbReference type="PANTHER" id="PTHR43037:SF1">
    <property type="entry name" value="BLL1128 PROTEIN"/>
    <property type="match status" value="1"/>
</dbReference>
<accession>A0A1X9LUQ0</accession>
<dbReference type="AlphaFoldDB" id="A0A1X9LUQ0"/>
<name>A0A1X9LUQ0_9MICO</name>
<evidence type="ECO:0000259" key="2">
    <source>
        <dbReference type="Pfam" id="PF02230"/>
    </source>
</evidence>
<dbReference type="EMBL" id="CP020715">
    <property type="protein sequence ID" value="ARJ05750.1"/>
    <property type="molecule type" value="Genomic_DNA"/>
</dbReference>
<protein>
    <recommendedName>
        <fullName evidence="2">Phospholipase/carboxylesterase/thioesterase domain-containing protein</fullName>
    </recommendedName>
</protein>
<dbReference type="KEGG" id="cphy:B5808_11340"/>
<keyword evidence="4" id="KW-1185">Reference proteome</keyword>
<dbReference type="PANTHER" id="PTHR43037">
    <property type="entry name" value="UNNAMED PRODUCT-RELATED"/>
    <property type="match status" value="1"/>
</dbReference>
<dbReference type="RefSeq" id="WP_085019888.1">
    <property type="nucleotide sequence ID" value="NZ_BMHD01000001.1"/>
</dbReference>
<dbReference type="Proteomes" id="UP000192775">
    <property type="component" value="Chromosome"/>
</dbReference>
<reference evidence="3 4" key="1">
    <citation type="submission" date="2017-04" db="EMBL/GenBank/DDBJ databases">
        <authorList>
            <person name="Afonso C.L."/>
            <person name="Miller P.J."/>
            <person name="Scott M.A."/>
            <person name="Spackman E."/>
            <person name="Goraichik I."/>
            <person name="Dimitrov K.M."/>
            <person name="Suarez D.L."/>
            <person name="Swayne D.E."/>
        </authorList>
    </citation>
    <scope>NUCLEOTIDE SEQUENCE [LARGE SCALE GENOMIC DNA]</scope>
    <source>
        <strain evidence="4">XA(T)</strain>
    </source>
</reference>
<evidence type="ECO:0000313" key="4">
    <source>
        <dbReference type="Proteomes" id="UP000192775"/>
    </source>
</evidence>
<dbReference type="SUPFAM" id="SSF53474">
    <property type="entry name" value="alpha/beta-Hydrolases"/>
    <property type="match status" value="1"/>
</dbReference>
<sequence>MTTSPDPLTSQDTRTPVALTRDSVTLDGLERTSTVLGSTDSPAARPLVLVFHGSRQDADSHRRFTHDALLPLAASGQAVVAYLNGYRGNWNDARRESAFPARLRGVDDVAFARIMVDRLSASHGIDPHRVVTVGYSNGGQMVLRLLHEAPELVAAAVIVAATMPTPESFLSSETAPPARPTPIALVHGTHDRIVPFDGGTMSWWARRMFRVGGRTLSAPDTAAYLAARNGIVGRPELQPLPHLATSHGRTSVVRTRYSAPDAPDVTLYEVRGGGHTIPGREPSPRVVGRTTGDITLEDLVAEAVRRS</sequence>
<dbReference type="InterPro" id="IPR029058">
    <property type="entry name" value="AB_hydrolase_fold"/>
</dbReference>
<dbReference type="InterPro" id="IPR050955">
    <property type="entry name" value="Plant_Biomass_Hydrol_Est"/>
</dbReference>
<organism evidence="3 4">
    <name type="scientific">Cnuibacter physcomitrellae</name>
    <dbReference type="NCBI Taxonomy" id="1619308"/>
    <lineage>
        <taxon>Bacteria</taxon>
        <taxon>Bacillati</taxon>
        <taxon>Actinomycetota</taxon>
        <taxon>Actinomycetes</taxon>
        <taxon>Micrococcales</taxon>
        <taxon>Microbacteriaceae</taxon>
        <taxon>Cnuibacter</taxon>
    </lineage>
</organism>